<dbReference type="InterPro" id="IPR036412">
    <property type="entry name" value="HAD-like_sf"/>
</dbReference>
<dbReference type="Gene3D" id="3.30.1240.10">
    <property type="match status" value="1"/>
</dbReference>
<dbReference type="Proteomes" id="UP000005798">
    <property type="component" value="Unassembled WGS sequence"/>
</dbReference>
<dbReference type="Gene3D" id="3.40.50.1000">
    <property type="entry name" value="HAD superfamily/HAD-like"/>
    <property type="match status" value="1"/>
</dbReference>
<dbReference type="Pfam" id="PF08282">
    <property type="entry name" value="Hydrolase_3"/>
    <property type="match status" value="1"/>
</dbReference>
<dbReference type="PANTHER" id="PTHR10000:SF25">
    <property type="entry name" value="PHOSPHATASE YKRA-RELATED"/>
    <property type="match status" value="1"/>
</dbReference>
<gene>
    <name evidence="1" type="ORF">CLORAM_01510</name>
</gene>
<dbReference type="PANTHER" id="PTHR10000">
    <property type="entry name" value="PHOSPHOSERINE PHOSPHATASE"/>
    <property type="match status" value="1"/>
</dbReference>
<protein>
    <submittedName>
        <fullName evidence="1">Cof-like hydrolase</fullName>
    </submittedName>
</protein>
<dbReference type="SFLD" id="SFLDG01140">
    <property type="entry name" value="C2.B:_Phosphomannomutase_and_P"/>
    <property type="match status" value="1"/>
</dbReference>
<sequence length="267" mass="30618">MEVIMATNKIMFFDIDGTILSETTHTIPKSTVEGLQKAKEQGHLIFINTGRPFSSIDECIKELDPDGYVCGCGTYIRYHDEVLFSKTLSQERCFEVRDLIRKTNVEGVLEGKNTVYFDQNIRHPFLKGVKERYEATPTFNLSTFDDPNLSFDKLAVWFDEHGDIETFKSEITKDFEYITRAEDFGEIVPLGCSKATGIQFLLDYFGLDKDDAYVFGDSFNDEAMLRYVKHAIVMGNGEPELFKLAYYVTKDIEEDGIYHALQHLNLI</sequence>
<dbReference type="InterPro" id="IPR023214">
    <property type="entry name" value="HAD_sf"/>
</dbReference>
<dbReference type="NCBIfam" id="TIGR01484">
    <property type="entry name" value="HAD-SF-IIB"/>
    <property type="match status" value="1"/>
</dbReference>
<name>B0N4F9_9FIRM</name>
<organism evidence="1 2">
    <name type="scientific">Thomasclavelia ramosa DSM 1402</name>
    <dbReference type="NCBI Taxonomy" id="445974"/>
    <lineage>
        <taxon>Bacteria</taxon>
        <taxon>Bacillati</taxon>
        <taxon>Bacillota</taxon>
        <taxon>Erysipelotrichia</taxon>
        <taxon>Erysipelotrichales</taxon>
        <taxon>Coprobacillaceae</taxon>
        <taxon>Thomasclavelia</taxon>
    </lineage>
</organism>
<dbReference type="GO" id="GO:0016791">
    <property type="term" value="F:phosphatase activity"/>
    <property type="evidence" value="ECO:0007669"/>
    <property type="project" value="TreeGrafter"/>
</dbReference>
<evidence type="ECO:0000313" key="2">
    <source>
        <dbReference type="Proteomes" id="UP000005798"/>
    </source>
</evidence>
<comment type="caution">
    <text evidence="1">The sequence shown here is derived from an EMBL/GenBank/DDBJ whole genome shotgun (WGS) entry which is preliminary data.</text>
</comment>
<dbReference type="AlphaFoldDB" id="B0N4F9"/>
<accession>B0N4F9</accession>
<keyword evidence="2" id="KW-1185">Reference proteome</keyword>
<dbReference type="HOGENOM" id="CLU_044146_7_2_9"/>
<dbReference type="SUPFAM" id="SSF56784">
    <property type="entry name" value="HAD-like"/>
    <property type="match status" value="1"/>
</dbReference>
<dbReference type="PROSITE" id="PS01228">
    <property type="entry name" value="COF_1"/>
    <property type="match status" value="1"/>
</dbReference>
<dbReference type="GO" id="GO:0000287">
    <property type="term" value="F:magnesium ion binding"/>
    <property type="evidence" value="ECO:0007669"/>
    <property type="project" value="TreeGrafter"/>
</dbReference>
<reference evidence="1" key="2">
    <citation type="submission" date="2014-06" db="EMBL/GenBank/DDBJ databases">
        <title>Draft genome sequence of Clostridium ramosum(DSM 1402).</title>
        <authorList>
            <person name="Sudarsanam P."/>
            <person name="Ley R."/>
            <person name="Guruge J."/>
            <person name="Turnbaugh P.J."/>
            <person name="Mahowald M."/>
            <person name="Liep D."/>
            <person name="Gordon J."/>
        </authorList>
    </citation>
    <scope>NUCLEOTIDE SEQUENCE</scope>
    <source>
        <strain evidence="1">DSM 1402</strain>
    </source>
</reference>
<dbReference type="InterPro" id="IPR006379">
    <property type="entry name" value="HAD-SF_hydro_IIB"/>
</dbReference>
<proteinExistence type="predicted"/>
<evidence type="ECO:0000313" key="1">
    <source>
        <dbReference type="EMBL" id="EDS18561.1"/>
    </source>
</evidence>
<dbReference type="NCBIfam" id="TIGR00099">
    <property type="entry name" value="Cof-subfamily"/>
    <property type="match status" value="1"/>
</dbReference>
<dbReference type="eggNOG" id="COG0561">
    <property type="taxonomic scope" value="Bacteria"/>
</dbReference>
<dbReference type="GO" id="GO:0005829">
    <property type="term" value="C:cytosol"/>
    <property type="evidence" value="ECO:0007669"/>
    <property type="project" value="TreeGrafter"/>
</dbReference>
<reference evidence="1" key="1">
    <citation type="submission" date="2007-11" db="EMBL/GenBank/DDBJ databases">
        <authorList>
            <person name="Fulton L."/>
            <person name="Clifton S."/>
            <person name="Fulton B."/>
            <person name="Xu J."/>
            <person name="Minx P."/>
            <person name="Pepin K.H."/>
            <person name="Johnson M."/>
            <person name="Thiruvilangam P."/>
            <person name="Bhonagiri V."/>
            <person name="Nash W.E."/>
            <person name="Mardis E.R."/>
            <person name="Wilson R.K."/>
        </authorList>
    </citation>
    <scope>NUCLEOTIDE SEQUENCE [LARGE SCALE GENOMIC DNA]</scope>
    <source>
        <strain evidence="1">DSM 1402</strain>
    </source>
</reference>
<dbReference type="EMBL" id="ABFX02000005">
    <property type="protein sequence ID" value="EDS18561.1"/>
    <property type="molecule type" value="Genomic_DNA"/>
</dbReference>
<dbReference type="InterPro" id="IPR000150">
    <property type="entry name" value="Cof"/>
</dbReference>
<dbReference type="SFLD" id="SFLDS00003">
    <property type="entry name" value="Haloacid_Dehalogenase"/>
    <property type="match status" value="1"/>
</dbReference>